<comment type="pathway">
    <text evidence="3 11">Carbohydrate degradation; pentose phosphate pathway; D-glyceraldehyde 3-phosphate and beta-D-fructose 6-phosphate from D-ribose 5-phosphate and D-xylulose 5-phosphate (non-oxidative stage): step 2/3.</text>
</comment>
<dbReference type="PROSITE" id="PS00958">
    <property type="entry name" value="TRANSALDOLASE_2"/>
    <property type="match status" value="1"/>
</dbReference>
<evidence type="ECO:0000256" key="9">
    <source>
        <dbReference type="ARBA" id="ARBA00023270"/>
    </source>
</evidence>
<proteinExistence type="inferred from homology"/>
<dbReference type="Proteomes" id="UP000580839">
    <property type="component" value="Unassembled WGS sequence"/>
</dbReference>
<comment type="caution">
    <text evidence="12">The sequence shown here is derived from an EMBL/GenBank/DDBJ whole genome shotgun (WGS) entry which is preliminary data.</text>
</comment>
<dbReference type="InterPro" id="IPR018225">
    <property type="entry name" value="Transaldolase_AS"/>
</dbReference>
<dbReference type="PIRSF" id="PIRSF036915">
    <property type="entry name" value="Trnald_Bac_Plnt"/>
    <property type="match status" value="1"/>
</dbReference>
<dbReference type="PANTHER" id="PTHR10683">
    <property type="entry name" value="TRANSALDOLASE"/>
    <property type="match status" value="1"/>
</dbReference>
<feature type="active site" description="Schiff-base intermediate with substrate" evidence="11">
    <location>
        <position position="140"/>
    </location>
</feature>
<comment type="function">
    <text evidence="1 11">Transaldolase is important for the balance of metabolites in the pentose-phosphate pathway.</text>
</comment>
<gene>
    <name evidence="11 12" type="primary">tal</name>
    <name evidence="12" type="ORF">HOP12_04490</name>
</gene>
<dbReference type="GO" id="GO:0005975">
    <property type="term" value="P:carbohydrate metabolic process"/>
    <property type="evidence" value="ECO:0007669"/>
    <property type="project" value="InterPro"/>
</dbReference>
<keyword evidence="8 11" id="KW-0570">Pentose shunt</keyword>
<evidence type="ECO:0000256" key="7">
    <source>
        <dbReference type="ARBA" id="ARBA00022679"/>
    </source>
</evidence>
<evidence type="ECO:0000313" key="12">
    <source>
        <dbReference type="EMBL" id="NOT33412.1"/>
    </source>
</evidence>
<dbReference type="GO" id="GO:0005737">
    <property type="term" value="C:cytoplasm"/>
    <property type="evidence" value="ECO:0007669"/>
    <property type="project" value="UniProtKB-SubCell"/>
</dbReference>
<dbReference type="HAMAP" id="MF_00493">
    <property type="entry name" value="Transaldolase_2"/>
    <property type="match status" value="1"/>
</dbReference>
<dbReference type="AlphaFoldDB" id="A0A849SDG7"/>
<evidence type="ECO:0000256" key="1">
    <source>
        <dbReference type="ARBA" id="ARBA00003518"/>
    </source>
</evidence>
<evidence type="ECO:0000256" key="3">
    <source>
        <dbReference type="ARBA" id="ARBA00004857"/>
    </source>
</evidence>
<evidence type="ECO:0000313" key="13">
    <source>
        <dbReference type="Proteomes" id="UP000580839"/>
    </source>
</evidence>
<protein>
    <recommendedName>
        <fullName evidence="5 11">Transaldolase</fullName>
        <ecNumber evidence="5 11">2.2.1.2</ecNumber>
    </recommendedName>
</protein>
<sequence length="377" mass="40863">MKSRAEQLLALGQSVWLDFIRRGHLHSGEFDRLVRDNGVVGVTSNPTIFQQAIADSHDYDAALQSGIAAGLDDLALYERLAIEDIQLACDRLLPLYRSTAGRDGRVSLEVSPRLSHDTAGSIEEGQRLHAAVARDNVMIKVPATVAGLPAIRALLGLGISVNVTLIFTLARYEQVIEAFLGGLEDRVARGGAPGDIRSVASFFVSRVDAKVDKAIETTLAALPPGATERAELETLPGRAAVANARLAYARFRVVFGSARWQALAAQGAHVQRPLWASTSTKNKSYRDVLYVEELIGPDTVNTMPPQTLAAFNDHGVAEARIERDVDAARRLFERLPALGIPLARLLDELEPEGVASFEKSFDALLSAIAQRRREMAA</sequence>
<dbReference type="Gene3D" id="3.20.20.70">
    <property type="entry name" value="Aldolase class I"/>
    <property type="match status" value="1"/>
</dbReference>
<organism evidence="12 13">
    <name type="scientific">Eiseniibacteriota bacterium</name>
    <dbReference type="NCBI Taxonomy" id="2212470"/>
    <lineage>
        <taxon>Bacteria</taxon>
        <taxon>Candidatus Eiseniibacteriota</taxon>
    </lineage>
</organism>
<dbReference type="SUPFAM" id="SSF51569">
    <property type="entry name" value="Aldolase"/>
    <property type="match status" value="1"/>
</dbReference>
<reference evidence="12 13" key="1">
    <citation type="submission" date="2020-04" db="EMBL/GenBank/DDBJ databases">
        <title>Metagenomic profiling of ammonia- and methane-oxidizing microorganisms in a Dutch drinking water treatment plant.</title>
        <authorList>
            <person name="Poghosyan L."/>
            <person name="Leucker S."/>
        </authorList>
    </citation>
    <scope>NUCLEOTIDE SEQUENCE [LARGE SCALE GENOMIC DNA]</scope>
    <source>
        <strain evidence="12">S-RSF-IL-03</strain>
    </source>
</reference>
<dbReference type="InterPro" id="IPR001585">
    <property type="entry name" value="TAL/FSA"/>
</dbReference>
<dbReference type="InterPro" id="IPR013785">
    <property type="entry name" value="Aldolase_TIM"/>
</dbReference>
<dbReference type="NCBIfam" id="TIGR00876">
    <property type="entry name" value="tal_mycobact"/>
    <property type="match status" value="1"/>
</dbReference>
<keyword evidence="6 11" id="KW-0963">Cytoplasm</keyword>
<dbReference type="GO" id="GO:0006098">
    <property type="term" value="P:pentose-phosphate shunt"/>
    <property type="evidence" value="ECO:0007669"/>
    <property type="project" value="UniProtKB-UniRule"/>
</dbReference>
<dbReference type="EMBL" id="JABFRW010000049">
    <property type="protein sequence ID" value="NOT33412.1"/>
    <property type="molecule type" value="Genomic_DNA"/>
</dbReference>
<evidence type="ECO:0000256" key="11">
    <source>
        <dbReference type="HAMAP-Rule" id="MF_00493"/>
    </source>
</evidence>
<dbReference type="PANTHER" id="PTHR10683:SF31">
    <property type="entry name" value="TRANSALDOLASE"/>
    <property type="match status" value="1"/>
</dbReference>
<dbReference type="UniPathway" id="UPA00115">
    <property type="reaction ID" value="UER00414"/>
</dbReference>
<comment type="catalytic activity">
    <reaction evidence="10 11">
        <text>D-sedoheptulose 7-phosphate + D-glyceraldehyde 3-phosphate = D-erythrose 4-phosphate + beta-D-fructose 6-phosphate</text>
        <dbReference type="Rhea" id="RHEA:17053"/>
        <dbReference type="ChEBI" id="CHEBI:16897"/>
        <dbReference type="ChEBI" id="CHEBI:57483"/>
        <dbReference type="ChEBI" id="CHEBI:57634"/>
        <dbReference type="ChEBI" id="CHEBI:59776"/>
        <dbReference type="EC" id="2.2.1.2"/>
    </reaction>
</comment>
<dbReference type="NCBIfam" id="NF002881">
    <property type="entry name" value="PRK03343.1"/>
    <property type="match status" value="1"/>
</dbReference>
<evidence type="ECO:0000256" key="8">
    <source>
        <dbReference type="ARBA" id="ARBA00023126"/>
    </source>
</evidence>
<evidence type="ECO:0000256" key="4">
    <source>
        <dbReference type="ARBA" id="ARBA00008426"/>
    </source>
</evidence>
<evidence type="ECO:0000256" key="6">
    <source>
        <dbReference type="ARBA" id="ARBA00022490"/>
    </source>
</evidence>
<keyword evidence="9 11" id="KW-0704">Schiff base</keyword>
<dbReference type="GO" id="GO:0004801">
    <property type="term" value="F:transaldolase activity"/>
    <property type="evidence" value="ECO:0007669"/>
    <property type="project" value="UniProtKB-UniRule"/>
</dbReference>
<evidence type="ECO:0000256" key="5">
    <source>
        <dbReference type="ARBA" id="ARBA00013151"/>
    </source>
</evidence>
<evidence type="ECO:0000256" key="10">
    <source>
        <dbReference type="ARBA" id="ARBA00048810"/>
    </source>
</evidence>
<dbReference type="PROSITE" id="PS01054">
    <property type="entry name" value="TRANSALDOLASE_1"/>
    <property type="match status" value="1"/>
</dbReference>
<dbReference type="InterPro" id="IPR004732">
    <property type="entry name" value="Transaldolase_2"/>
</dbReference>
<name>A0A849SDG7_UNCEI</name>
<evidence type="ECO:0000256" key="2">
    <source>
        <dbReference type="ARBA" id="ARBA00004496"/>
    </source>
</evidence>
<dbReference type="CDD" id="cd00955">
    <property type="entry name" value="Transaldolase_like"/>
    <property type="match status" value="1"/>
</dbReference>
<keyword evidence="7 11" id="KW-0808">Transferase</keyword>
<dbReference type="EC" id="2.2.1.2" evidence="5 11"/>
<dbReference type="Pfam" id="PF00923">
    <property type="entry name" value="TAL_FSA"/>
    <property type="match status" value="1"/>
</dbReference>
<comment type="similarity">
    <text evidence="4 11">Belongs to the transaldolase family. Type 2 subfamily.</text>
</comment>
<accession>A0A849SDG7</accession>
<comment type="subcellular location">
    <subcellularLocation>
        <location evidence="2 11">Cytoplasm</location>
    </subcellularLocation>
</comment>